<reference evidence="2" key="1">
    <citation type="submission" date="2015-01" db="EMBL/GenBank/DDBJ databases">
        <authorList>
            <person name="Paterson Steve"/>
        </authorList>
    </citation>
    <scope>NUCLEOTIDE SEQUENCE [LARGE SCALE GENOMIC DNA]</scope>
    <source>
        <strain evidence="2">OBR1</strain>
    </source>
</reference>
<accession>A0A0G4K082</accession>
<sequence>MYEFGDIAADIFSVQVFFKLTIRASCDKPVTTCCSFSSVPCRYGRAER</sequence>
<dbReference type="STRING" id="1109412.BN1221_04120c"/>
<keyword evidence="2" id="KW-1185">Reference proteome</keyword>
<gene>
    <name evidence="1" type="ORF">BN1221_04120c</name>
</gene>
<dbReference type="AlphaFoldDB" id="A0A0G4K082"/>
<name>A0A0G4K082_9GAMM</name>
<proteinExistence type="predicted"/>
<organism evidence="1 2">
    <name type="scientific">Brenneria goodwinii</name>
    <dbReference type="NCBI Taxonomy" id="1109412"/>
    <lineage>
        <taxon>Bacteria</taxon>
        <taxon>Pseudomonadati</taxon>
        <taxon>Pseudomonadota</taxon>
        <taxon>Gammaproteobacteria</taxon>
        <taxon>Enterobacterales</taxon>
        <taxon>Pectobacteriaceae</taxon>
        <taxon>Brenneria</taxon>
    </lineage>
</organism>
<dbReference type="EMBL" id="CGIG01000001">
    <property type="protein sequence ID" value="CPR20075.1"/>
    <property type="molecule type" value="Genomic_DNA"/>
</dbReference>
<evidence type="ECO:0000313" key="1">
    <source>
        <dbReference type="EMBL" id="CPR20075.1"/>
    </source>
</evidence>
<protein>
    <submittedName>
        <fullName evidence="1">Uncharacterized protein</fullName>
    </submittedName>
</protein>
<dbReference type="Proteomes" id="UP000044377">
    <property type="component" value="Unassembled WGS sequence"/>
</dbReference>
<evidence type="ECO:0000313" key="2">
    <source>
        <dbReference type="Proteomes" id="UP000044377"/>
    </source>
</evidence>